<dbReference type="GO" id="GO:0005524">
    <property type="term" value="F:ATP binding"/>
    <property type="evidence" value="ECO:0007669"/>
    <property type="project" value="UniProtKB-KW"/>
</dbReference>
<feature type="region of interest" description="Disordered" evidence="5">
    <location>
        <begin position="554"/>
        <end position="590"/>
    </location>
</feature>
<dbReference type="Pfam" id="PF08352">
    <property type="entry name" value="oligo_HPY"/>
    <property type="match status" value="2"/>
</dbReference>
<feature type="compositionally biased region" description="Low complexity" evidence="5">
    <location>
        <begin position="1"/>
        <end position="18"/>
    </location>
</feature>
<evidence type="ECO:0000256" key="1">
    <source>
        <dbReference type="ARBA" id="ARBA00005417"/>
    </source>
</evidence>
<feature type="domain" description="ABC transporter" evidence="6">
    <location>
        <begin position="26"/>
        <end position="276"/>
    </location>
</feature>
<dbReference type="PROSITE" id="PS50893">
    <property type="entry name" value="ABC_TRANSPORTER_2"/>
    <property type="match status" value="2"/>
</dbReference>
<feature type="domain" description="ABC transporter" evidence="6">
    <location>
        <begin position="303"/>
        <end position="548"/>
    </location>
</feature>
<dbReference type="RefSeq" id="WP_311666668.1">
    <property type="nucleotide sequence ID" value="NZ_JAVREO010000005.1"/>
</dbReference>
<proteinExistence type="inferred from homology"/>
<keyword evidence="2" id="KW-0813">Transport</keyword>
<keyword evidence="3" id="KW-0547">Nucleotide-binding</keyword>
<dbReference type="CDD" id="cd03257">
    <property type="entry name" value="ABC_NikE_OppD_transporters"/>
    <property type="match status" value="2"/>
</dbReference>
<dbReference type="PROSITE" id="PS00211">
    <property type="entry name" value="ABC_TRANSPORTER_1"/>
    <property type="match status" value="2"/>
</dbReference>
<dbReference type="PANTHER" id="PTHR43776">
    <property type="entry name" value="TRANSPORT ATP-BINDING PROTEIN"/>
    <property type="match status" value="1"/>
</dbReference>
<evidence type="ECO:0000256" key="4">
    <source>
        <dbReference type="ARBA" id="ARBA00022840"/>
    </source>
</evidence>
<feature type="region of interest" description="Disordered" evidence="5">
    <location>
        <begin position="1"/>
        <end position="23"/>
    </location>
</feature>
<reference evidence="8" key="1">
    <citation type="submission" date="2023-07" db="EMBL/GenBank/DDBJ databases">
        <title>30 novel species of actinomycetes from the DSMZ collection.</title>
        <authorList>
            <person name="Nouioui I."/>
        </authorList>
    </citation>
    <scope>NUCLEOTIDE SEQUENCE [LARGE SCALE GENOMIC DNA]</scope>
    <source>
        <strain evidence="8">DSM 44915</strain>
    </source>
</reference>
<dbReference type="SUPFAM" id="SSF52540">
    <property type="entry name" value="P-loop containing nucleoside triphosphate hydrolases"/>
    <property type="match status" value="2"/>
</dbReference>
<dbReference type="InterPro" id="IPR050319">
    <property type="entry name" value="ABC_transp_ATP-bind"/>
</dbReference>
<evidence type="ECO:0000256" key="3">
    <source>
        <dbReference type="ARBA" id="ARBA00022741"/>
    </source>
</evidence>
<evidence type="ECO:0000256" key="2">
    <source>
        <dbReference type="ARBA" id="ARBA00022448"/>
    </source>
</evidence>
<dbReference type="EMBL" id="JAVREO010000005">
    <property type="protein sequence ID" value="MDT0266632.1"/>
    <property type="molecule type" value="Genomic_DNA"/>
</dbReference>
<evidence type="ECO:0000313" key="7">
    <source>
        <dbReference type="EMBL" id="MDT0266632.1"/>
    </source>
</evidence>
<dbReference type="NCBIfam" id="NF008453">
    <property type="entry name" value="PRK11308.1"/>
    <property type="match status" value="2"/>
</dbReference>
<keyword evidence="4 7" id="KW-0067">ATP-binding</keyword>
<sequence>MNAPTLGTEPTTTATGPERSAHEPLLEIEDLTVGYRVGGTERLAVRGLSLTVHAGETVAVVGESGSGKSTTAHAVNGMLPANARVLGGRVGFAGRDVLGLSPAGLRRLRGAEIALVPQDPGSSLNPTTRVGRQVAETLRVHRLAGRRAALDRAVELLARVGIDRPELRARQFPHELSGGMRQRVLIATALAAGPRLLIADEPTSALDATVSRRVLDHLAALRAEHGIALLLITHDLAMAAERADRIVVLRDGRLVEQGPARELVTAPRHPYTRALLADTPSLRGRRLVTATDRAPAPAEAPLLRVRGLVKEFGRAADGSRLRAVDQVGFDLARGRTLGVLGESGSGKSTTARILLGLERPDAGSVELDGTELTTLRGAGLRAARRRLQIVQQNPYASLDPRYTVARIIAEPLRAHRIGDRREQATRVAETLAAVALPAELADRRPRELSGGQRQRVAIARALVLRPEVVVCDEPVSALDVTVQAQILDLLTRLQRELGVAYVFISHDLAVVRQISDEVLVMRRGGVLEHGPAEELFERPGHPYTRELLASVAAPFPDVPGATPQTSPPAPGASPEPTSPPPAATESETAP</sequence>
<accession>A0ABU2JP03</accession>
<keyword evidence="8" id="KW-1185">Reference proteome</keyword>
<dbReference type="PANTHER" id="PTHR43776:SF7">
    <property type="entry name" value="D,D-DIPEPTIDE TRANSPORT ATP-BINDING PROTEIN DDPF-RELATED"/>
    <property type="match status" value="1"/>
</dbReference>
<comment type="caution">
    <text evidence="7">The sequence shown here is derived from an EMBL/GenBank/DDBJ whole genome shotgun (WGS) entry which is preliminary data.</text>
</comment>
<dbReference type="InterPro" id="IPR003593">
    <property type="entry name" value="AAA+_ATPase"/>
</dbReference>
<comment type="similarity">
    <text evidence="1">Belongs to the ABC transporter superfamily.</text>
</comment>
<dbReference type="SMART" id="SM00382">
    <property type="entry name" value="AAA"/>
    <property type="match status" value="2"/>
</dbReference>
<organism evidence="7 8">
    <name type="scientific">Streptomyces chisholmiae</name>
    <dbReference type="NCBI Taxonomy" id="3075540"/>
    <lineage>
        <taxon>Bacteria</taxon>
        <taxon>Bacillati</taxon>
        <taxon>Actinomycetota</taxon>
        <taxon>Actinomycetes</taxon>
        <taxon>Kitasatosporales</taxon>
        <taxon>Streptomycetaceae</taxon>
        <taxon>Streptomyces</taxon>
    </lineage>
</organism>
<dbReference type="NCBIfam" id="NF007739">
    <property type="entry name" value="PRK10419.1"/>
    <property type="match status" value="2"/>
</dbReference>
<evidence type="ECO:0000256" key="5">
    <source>
        <dbReference type="SAM" id="MobiDB-lite"/>
    </source>
</evidence>
<dbReference type="InterPro" id="IPR017871">
    <property type="entry name" value="ABC_transporter-like_CS"/>
</dbReference>
<feature type="compositionally biased region" description="Pro residues" evidence="5">
    <location>
        <begin position="565"/>
        <end position="582"/>
    </location>
</feature>
<name>A0ABU2JP03_9ACTN</name>
<dbReference type="InterPro" id="IPR013563">
    <property type="entry name" value="Oligopep_ABC_C"/>
</dbReference>
<dbReference type="Proteomes" id="UP001183410">
    <property type="component" value="Unassembled WGS sequence"/>
</dbReference>
<dbReference type="InterPro" id="IPR027417">
    <property type="entry name" value="P-loop_NTPase"/>
</dbReference>
<evidence type="ECO:0000313" key="8">
    <source>
        <dbReference type="Proteomes" id="UP001183410"/>
    </source>
</evidence>
<dbReference type="Gene3D" id="3.40.50.300">
    <property type="entry name" value="P-loop containing nucleotide triphosphate hydrolases"/>
    <property type="match status" value="2"/>
</dbReference>
<dbReference type="InterPro" id="IPR003439">
    <property type="entry name" value="ABC_transporter-like_ATP-bd"/>
</dbReference>
<evidence type="ECO:0000259" key="6">
    <source>
        <dbReference type="PROSITE" id="PS50893"/>
    </source>
</evidence>
<protein>
    <submittedName>
        <fullName evidence="7">ABC transporter ATP-binding protein</fullName>
    </submittedName>
</protein>
<dbReference type="Pfam" id="PF00005">
    <property type="entry name" value="ABC_tran"/>
    <property type="match status" value="2"/>
</dbReference>
<gene>
    <name evidence="7" type="ORF">RM844_10030</name>
</gene>